<evidence type="ECO:0000256" key="1">
    <source>
        <dbReference type="ARBA" id="ARBA00004123"/>
    </source>
</evidence>
<name>V4B2J0_LOTGI</name>
<dbReference type="PANTHER" id="PTHR23430">
    <property type="entry name" value="HISTONE H2A"/>
    <property type="match status" value="1"/>
</dbReference>
<dbReference type="AlphaFoldDB" id="V4B2J0"/>
<dbReference type="GO" id="GO:0005634">
    <property type="term" value="C:nucleus"/>
    <property type="evidence" value="ECO:0007669"/>
    <property type="project" value="UniProtKB-SubCell"/>
</dbReference>
<comment type="similarity">
    <text evidence="3">Belongs to the histone H2A family.</text>
</comment>
<accession>V4B2J0</accession>
<evidence type="ECO:0000313" key="7">
    <source>
        <dbReference type="Proteomes" id="UP000030746"/>
    </source>
</evidence>
<keyword evidence="5" id="KW-0539">Nucleus</keyword>
<evidence type="ECO:0000256" key="2">
    <source>
        <dbReference type="ARBA" id="ARBA00004286"/>
    </source>
</evidence>
<reference evidence="6 7" key="1">
    <citation type="journal article" date="2013" name="Nature">
        <title>Insights into bilaterian evolution from three spiralian genomes.</title>
        <authorList>
            <person name="Simakov O."/>
            <person name="Marletaz F."/>
            <person name="Cho S.J."/>
            <person name="Edsinger-Gonzales E."/>
            <person name="Havlak P."/>
            <person name="Hellsten U."/>
            <person name="Kuo D.H."/>
            <person name="Larsson T."/>
            <person name="Lv J."/>
            <person name="Arendt D."/>
            <person name="Savage R."/>
            <person name="Osoegawa K."/>
            <person name="de Jong P."/>
            <person name="Grimwood J."/>
            <person name="Chapman J.A."/>
            <person name="Shapiro H."/>
            <person name="Aerts A."/>
            <person name="Otillar R.P."/>
            <person name="Terry A.Y."/>
            <person name="Boore J.L."/>
            <person name="Grigoriev I.V."/>
            <person name="Lindberg D.R."/>
            <person name="Seaver E.C."/>
            <person name="Weisblat D.A."/>
            <person name="Putnam N.H."/>
            <person name="Rokhsar D.S."/>
        </authorList>
    </citation>
    <scope>NUCLEOTIDE SEQUENCE [LARGE SCALE GENOMIC DNA]</scope>
</reference>
<sequence length="49" mass="5752">KEQHRSSRAGLQFPVGHIHHLLRKEKYAKRVRACAQVYLAISNKLHDLF</sequence>
<dbReference type="GO" id="GO:0003677">
    <property type="term" value="F:DNA binding"/>
    <property type="evidence" value="ECO:0007669"/>
    <property type="project" value="InterPro"/>
</dbReference>
<organism evidence="6 7">
    <name type="scientific">Lottia gigantea</name>
    <name type="common">Giant owl limpet</name>
    <dbReference type="NCBI Taxonomy" id="225164"/>
    <lineage>
        <taxon>Eukaryota</taxon>
        <taxon>Metazoa</taxon>
        <taxon>Spiralia</taxon>
        <taxon>Lophotrochozoa</taxon>
        <taxon>Mollusca</taxon>
        <taxon>Gastropoda</taxon>
        <taxon>Patellogastropoda</taxon>
        <taxon>Lottioidea</taxon>
        <taxon>Lottiidae</taxon>
        <taxon>Lottia</taxon>
    </lineage>
</organism>
<comment type="subcellular location">
    <subcellularLocation>
        <location evidence="2">Chromosome</location>
    </subcellularLocation>
    <subcellularLocation>
        <location evidence="1">Nucleus</location>
    </subcellularLocation>
</comment>
<dbReference type="GO" id="GO:0000786">
    <property type="term" value="C:nucleosome"/>
    <property type="evidence" value="ECO:0007669"/>
    <property type="project" value="InterPro"/>
</dbReference>
<feature type="non-terminal residue" evidence="6">
    <location>
        <position position="1"/>
    </location>
</feature>
<protein>
    <submittedName>
        <fullName evidence="6">Uncharacterized protein</fullName>
    </submittedName>
</protein>
<dbReference type="EMBL" id="KB203854">
    <property type="protein sequence ID" value="ESO82634.1"/>
    <property type="molecule type" value="Genomic_DNA"/>
</dbReference>
<dbReference type="GeneID" id="20230408"/>
<dbReference type="RefSeq" id="XP_009066439.1">
    <property type="nucleotide sequence ID" value="XM_009068191.1"/>
</dbReference>
<dbReference type="GO" id="GO:0046982">
    <property type="term" value="F:protein heterodimerization activity"/>
    <property type="evidence" value="ECO:0007669"/>
    <property type="project" value="InterPro"/>
</dbReference>
<dbReference type="SUPFAM" id="SSF47113">
    <property type="entry name" value="Histone-fold"/>
    <property type="match status" value="1"/>
</dbReference>
<evidence type="ECO:0000256" key="5">
    <source>
        <dbReference type="ARBA" id="ARBA00023242"/>
    </source>
</evidence>
<evidence type="ECO:0000256" key="3">
    <source>
        <dbReference type="ARBA" id="ARBA00010691"/>
    </source>
</evidence>
<dbReference type="OrthoDB" id="6273183at2759"/>
<evidence type="ECO:0000256" key="4">
    <source>
        <dbReference type="ARBA" id="ARBA00022454"/>
    </source>
</evidence>
<dbReference type="KEGG" id="lgi:LOTGIDRAFT_108920"/>
<dbReference type="CTD" id="20230408"/>
<gene>
    <name evidence="6" type="ORF">LOTGIDRAFT_108920</name>
</gene>
<dbReference type="InterPro" id="IPR032458">
    <property type="entry name" value="Histone_H2A_CS"/>
</dbReference>
<dbReference type="InterPro" id="IPR009072">
    <property type="entry name" value="Histone-fold"/>
</dbReference>
<dbReference type="Gene3D" id="1.10.20.10">
    <property type="entry name" value="Histone, subunit A"/>
    <property type="match status" value="1"/>
</dbReference>
<dbReference type="Proteomes" id="UP000030746">
    <property type="component" value="Unassembled WGS sequence"/>
</dbReference>
<evidence type="ECO:0000313" key="6">
    <source>
        <dbReference type="EMBL" id="ESO82634.1"/>
    </source>
</evidence>
<proteinExistence type="inferred from homology"/>
<keyword evidence="7" id="KW-1185">Reference proteome</keyword>
<dbReference type="PROSITE" id="PS00046">
    <property type="entry name" value="HISTONE_H2A"/>
    <property type="match status" value="1"/>
</dbReference>
<dbReference type="GO" id="GO:0030527">
    <property type="term" value="F:structural constituent of chromatin"/>
    <property type="evidence" value="ECO:0007669"/>
    <property type="project" value="InterPro"/>
</dbReference>
<dbReference type="PRINTS" id="PR00620">
    <property type="entry name" value="HISTONEH2A"/>
</dbReference>
<keyword evidence="4" id="KW-0158">Chromosome</keyword>
<dbReference type="InterPro" id="IPR002119">
    <property type="entry name" value="Histone_H2A"/>
</dbReference>
<dbReference type="HOGENOM" id="CLU_3147468_0_0_1"/>